<name>A0A1H7P001_9FLAO</name>
<protein>
    <submittedName>
        <fullName evidence="2">Methyltransferase domain-containing protein</fullName>
    </submittedName>
</protein>
<sequence>MPHTKKFDQNVEAYEQWYEDYPEVFESELLAIKEQFQKLPENLHGIEVGLGTARFSVPLGIKEGIEPSKEMAALAVKRGISVVDGYAEQLPFGDLKFDFVLFVTICHLDNVKYAFAEAYRVLKPKGAILIGFLDKDRSVAKQYIENRHRSTFFTNANFFTVSRMQTLLKDVGFKNLEYNQTLFGDLDEIKEVQMPKEGFGEGSFVVVKATKK</sequence>
<dbReference type="Proteomes" id="UP000198990">
    <property type="component" value="Unassembled WGS sequence"/>
</dbReference>
<dbReference type="CDD" id="cd02440">
    <property type="entry name" value="AdoMet_MTases"/>
    <property type="match status" value="1"/>
</dbReference>
<dbReference type="Pfam" id="PF08241">
    <property type="entry name" value="Methyltransf_11"/>
    <property type="match status" value="1"/>
</dbReference>
<dbReference type="PANTHER" id="PTHR43591:SF110">
    <property type="entry name" value="RHODANESE DOMAIN-CONTAINING PROTEIN"/>
    <property type="match status" value="1"/>
</dbReference>
<evidence type="ECO:0000259" key="1">
    <source>
        <dbReference type="Pfam" id="PF08241"/>
    </source>
</evidence>
<gene>
    <name evidence="2" type="ORF">SAMN04488008_103317</name>
</gene>
<dbReference type="InterPro" id="IPR029063">
    <property type="entry name" value="SAM-dependent_MTases_sf"/>
</dbReference>
<evidence type="ECO:0000313" key="2">
    <source>
        <dbReference type="EMBL" id="SEL28794.1"/>
    </source>
</evidence>
<keyword evidence="2" id="KW-0489">Methyltransferase</keyword>
<evidence type="ECO:0000313" key="3">
    <source>
        <dbReference type="Proteomes" id="UP000198990"/>
    </source>
</evidence>
<dbReference type="AlphaFoldDB" id="A0A1H7P001"/>
<dbReference type="GO" id="GO:0008757">
    <property type="term" value="F:S-adenosylmethionine-dependent methyltransferase activity"/>
    <property type="evidence" value="ECO:0007669"/>
    <property type="project" value="InterPro"/>
</dbReference>
<accession>A0A1H7P001</accession>
<reference evidence="3" key="1">
    <citation type="submission" date="2016-10" db="EMBL/GenBank/DDBJ databases">
        <authorList>
            <person name="Varghese N."/>
            <person name="Submissions S."/>
        </authorList>
    </citation>
    <scope>NUCLEOTIDE SEQUENCE [LARGE SCALE GENOMIC DNA]</scope>
    <source>
        <strain evidence="3">DSM 16471</strain>
    </source>
</reference>
<organism evidence="2 3">
    <name type="scientific">Maribacter orientalis</name>
    <dbReference type="NCBI Taxonomy" id="228957"/>
    <lineage>
        <taxon>Bacteria</taxon>
        <taxon>Pseudomonadati</taxon>
        <taxon>Bacteroidota</taxon>
        <taxon>Flavobacteriia</taxon>
        <taxon>Flavobacteriales</taxon>
        <taxon>Flavobacteriaceae</taxon>
        <taxon>Maribacter</taxon>
    </lineage>
</organism>
<dbReference type="OrthoDB" id="9770553at2"/>
<dbReference type="SUPFAM" id="SSF53335">
    <property type="entry name" value="S-adenosyl-L-methionine-dependent methyltransferases"/>
    <property type="match status" value="1"/>
</dbReference>
<dbReference type="GO" id="GO:0032259">
    <property type="term" value="P:methylation"/>
    <property type="evidence" value="ECO:0007669"/>
    <property type="project" value="UniProtKB-KW"/>
</dbReference>
<proteinExistence type="predicted"/>
<dbReference type="STRING" id="228957.SAMN04488008_103317"/>
<dbReference type="Gene3D" id="3.40.50.150">
    <property type="entry name" value="Vaccinia Virus protein VP39"/>
    <property type="match status" value="1"/>
</dbReference>
<keyword evidence="3" id="KW-1185">Reference proteome</keyword>
<dbReference type="InterPro" id="IPR013216">
    <property type="entry name" value="Methyltransf_11"/>
</dbReference>
<feature type="domain" description="Methyltransferase type 11" evidence="1">
    <location>
        <begin position="47"/>
        <end position="130"/>
    </location>
</feature>
<dbReference type="EMBL" id="FNZN01000003">
    <property type="protein sequence ID" value="SEL28794.1"/>
    <property type="molecule type" value="Genomic_DNA"/>
</dbReference>
<keyword evidence="2" id="KW-0808">Transferase</keyword>
<dbReference type="PANTHER" id="PTHR43591">
    <property type="entry name" value="METHYLTRANSFERASE"/>
    <property type="match status" value="1"/>
</dbReference>
<dbReference type="RefSeq" id="WP_091622637.1">
    <property type="nucleotide sequence ID" value="NZ_FNZN01000003.1"/>
</dbReference>